<dbReference type="Gene3D" id="3.40.50.2300">
    <property type="match status" value="2"/>
</dbReference>
<feature type="transmembrane region" description="Helical" evidence="2">
    <location>
        <begin position="32"/>
        <end position="52"/>
    </location>
</feature>
<feature type="domain" description="Outer membrane lipoprotein BamD-like" evidence="3">
    <location>
        <begin position="65"/>
        <end position="198"/>
    </location>
</feature>
<dbReference type="AlphaFoldDB" id="A0A1I1F5S2"/>
<evidence type="ECO:0000313" key="4">
    <source>
        <dbReference type="EMBL" id="SFB94651.1"/>
    </source>
</evidence>
<dbReference type="Gene3D" id="1.25.40.10">
    <property type="entry name" value="Tetratricopeptide repeat domain"/>
    <property type="match status" value="1"/>
</dbReference>
<dbReference type="STRING" id="662367.SAMN05216167_101157"/>
<accession>A0A1I1F5S2</accession>
<keyword evidence="2" id="KW-1133">Transmembrane helix</keyword>
<dbReference type="InterPro" id="IPR039565">
    <property type="entry name" value="BamD-like"/>
</dbReference>
<dbReference type="Proteomes" id="UP000198598">
    <property type="component" value="Unassembled WGS sequence"/>
</dbReference>
<keyword evidence="5" id="KW-1185">Reference proteome</keyword>
<protein>
    <submittedName>
        <fullName evidence="4">Amino acid/amide ABC transporter substrate-binding protein, HAAT family</fullName>
    </submittedName>
</protein>
<keyword evidence="2" id="KW-0812">Transmembrane</keyword>
<sequence length="625" mass="70823">MLRGRNAHVISSSNHCLEQKQRPRVAFVYERLVFMTSKLYWLTIIITFWRLLDGPVADAQVPADAQKRYKAAVQLIQAGDYERAKSELNSFTQQESPLAPYAHYHYALAAFRQKNYSQSRLMLKQLMTRFPNWRKLDDAHYLFAAVSMELTQYEDALTAIQQISDQTLRPDVTKLEQNFIPRLTDLNRLKQLNRDFPNDRIVGLTLIDLIQRTASDKDDLELSDRLTNRFGVPGVVATSTSSTTASSANRPASAVMQPSRNARPKGYYNVAVMFPFRLDEFDAEKRGRSNQYVYDLYDGIKMAKAQLQEEGITVNLFAYDLDNDANKTLELVNSPTFAQTDMIIGPLYVEPNRIAAAYANQKNILLLNPTATSSELIANQPMSFLAQPSVNQQALKVAEQAINLNMGRRAAIYFGTSRKDSLMAVAYQNELKRQNFQVIDFRKLSGNAQMMANAMQPAGPVTTARPANMTATVSLGHIFFASSNDEDGGRLLDALSRRKVSGPLIATASAFDFYRSPLSTFTRRELYLLYPDFIDSSREPVIAFEEEYVAKRNTIPSVFSSEGYDMMLFFGRQLAKNGTQLRNRANLRSDTDDYLLSGFDYTQTNENQIVPIVKYEDGRFVKINE</sequence>
<keyword evidence="1" id="KW-0732">Signal</keyword>
<dbReference type="SUPFAM" id="SSF48452">
    <property type="entry name" value="TPR-like"/>
    <property type="match status" value="1"/>
</dbReference>
<evidence type="ECO:0000313" key="5">
    <source>
        <dbReference type="Proteomes" id="UP000198598"/>
    </source>
</evidence>
<organism evidence="4 5">
    <name type="scientific">Spirosoma endophyticum</name>
    <dbReference type="NCBI Taxonomy" id="662367"/>
    <lineage>
        <taxon>Bacteria</taxon>
        <taxon>Pseudomonadati</taxon>
        <taxon>Bacteroidota</taxon>
        <taxon>Cytophagia</taxon>
        <taxon>Cytophagales</taxon>
        <taxon>Cytophagaceae</taxon>
        <taxon>Spirosoma</taxon>
    </lineage>
</organism>
<evidence type="ECO:0000259" key="3">
    <source>
        <dbReference type="Pfam" id="PF13525"/>
    </source>
</evidence>
<keyword evidence="2" id="KW-0472">Membrane</keyword>
<dbReference type="InterPro" id="IPR028082">
    <property type="entry name" value="Peripla_BP_I"/>
</dbReference>
<gene>
    <name evidence="4" type="ORF">SAMN05216167_101157</name>
</gene>
<dbReference type="SUPFAM" id="SSF53822">
    <property type="entry name" value="Periplasmic binding protein-like I"/>
    <property type="match status" value="1"/>
</dbReference>
<dbReference type="Pfam" id="PF13525">
    <property type="entry name" value="YfiO"/>
    <property type="match status" value="1"/>
</dbReference>
<dbReference type="CDD" id="cd06268">
    <property type="entry name" value="PBP1_ABC_transporter_LIVBP-like"/>
    <property type="match status" value="1"/>
</dbReference>
<name>A0A1I1F5S2_9BACT</name>
<proteinExistence type="predicted"/>
<evidence type="ECO:0000256" key="2">
    <source>
        <dbReference type="SAM" id="Phobius"/>
    </source>
</evidence>
<dbReference type="InterPro" id="IPR011990">
    <property type="entry name" value="TPR-like_helical_dom_sf"/>
</dbReference>
<dbReference type="EMBL" id="FOLQ01000001">
    <property type="protein sequence ID" value="SFB94651.1"/>
    <property type="molecule type" value="Genomic_DNA"/>
</dbReference>
<evidence type="ECO:0000256" key="1">
    <source>
        <dbReference type="ARBA" id="ARBA00022729"/>
    </source>
</evidence>
<reference evidence="4 5" key="1">
    <citation type="submission" date="2016-10" db="EMBL/GenBank/DDBJ databases">
        <authorList>
            <person name="de Groot N.N."/>
        </authorList>
    </citation>
    <scope>NUCLEOTIDE SEQUENCE [LARGE SCALE GENOMIC DNA]</scope>
    <source>
        <strain evidence="4 5">DSM 26130</strain>
    </source>
</reference>